<dbReference type="Proteomes" id="UP000178449">
    <property type="component" value="Unassembled WGS sequence"/>
</dbReference>
<proteinExistence type="predicted"/>
<dbReference type="EMBL" id="MFNE01000005">
    <property type="protein sequence ID" value="OGG97107.1"/>
    <property type="molecule type" value="Genomic_DNA"/>
</dbReference>
<dbReference type="PANTHER" id="PTHR41774:SF1">
    <property type="entry name" value="NGG1P INTERACTING FACTOR NIF3"/>
    <property type="match status" value="1"/>
</dbReference>
<name>A0A1F6GG81_9PROT</name>
<dbReference type="STRING" id="1817772.A2527_13225"/>
<accession>A0A1F6GG81</accession>
<evidence type="ECO:0008006" key="3">
    <source>
        <dbReference type="Google" id="ProtNLM"/>
    </source>
</evidence>
<gene>
    <name evidence="1" type="ORF">A2527_13225</name>
</gene>
<protein>
    <recommendedName>
        <fullName evidence="3">NGG1p interacting factor NIF3</fullName>
    </recommendedName>
</protein>
<organism evidence="1 2">
    <name type="scientific">Candidatus Lambdaproteobacteria bacterium RIFOXYD2_FULL_50_16</name>
    <dbReference type="NCBI Taxonomy" id="1817772"/>
    <lineage>
        <taxon>Bacteria</taxon>
        <taxon>Pseudomonadati</taxon>
        <taxon>Pseudomonadota</taxon>
        <taxon>Candidatus Lambdaproteobacteria</taxon>
    </lineage>
</organism>
<sequence>MVKLICYCPPEAEELILQTLGDLGVGQFGLYDHWSLSSEVTETFRPLEGANPSKGKLGRLSRVQSRRLEFQCAKADYLRLVEAIKQVHPYQTPAIEVWALLYP</sequence>
<dbReference type="InterPro" id="IPR036069">
    <property type="entry name" value="DUF34/NIF3_sf"/>
</dbReference>
<reference evidence="1 2" key="1">
    <citation type="journal article" date="2016" name="Nat. Commun.">
        <title>Thousands of microbial genomes shed light on interconnected biogeochemical processes in an aquifer system.</title>
        <authorList>
            <person name="Anantharaman K."/>
            <person name="Brown C.T."/>
            <person name="Hug L.A."/>
            <person name="Sharon I."/>
            <person name="Castelle C.J."/>
            <person name="Probst A.J."/>
            <person name="Thomas B.C."/>
            <person name="Singh A."/>
            <person name="Wilkins M.J."/>
            <person name="Karaoz U."/>
            <person name="Brodie E.L."/>
            <person name="Williams K.H."/>
            <person name="Hubbard S.S."/>
            <person name="Banfield J.F."/>
        </authorList>
    </citation>
    <scope>NUCLEOTIDE SEQUENCE [LARGE SCALE GENOMIC DNA]</scope>
</reference>
<evidence type="ECO:0000313" key="2">
    <source>
        <dbReference type="Proteomes" id="UP000178449"/>
    </source>
</evidence>
<dbReference type="PANTHER" id="PTHR41774">
    <property type="match status" value="1"/>
</dbReference>
<dbReference type="SUPFAM" id="SSF102705">
    <property type="entry name" value="NIF3 (NGG1p interacting factor 3)-like"/>
    <property type="match status" value="1"/>
</dbReference>
<dbReference type="InterPro" id="IPR015867">
    <property type="entry name" value="N-reg_PII/ATP_PRibTrfase_C"/>
</dbReference>
<dbReference type="Gene3D" id="3.30.70.120">
    <property type="match status" value="1"/>
</dbReference>
<dbReference type="AlphaFoldDB" id="A0A1F6GG81"/>
<comment type="caution">
    <text evidence="1">The sequence shown here is derived from an EMBL/GenBank/DDBJ whole genome shotgun (WGS) entry which is preliminary data.</text>
</comment>
<evidence type="ECO:0000313" key="1">
    <source>
        <dbReference type="EMBL" id="OGG97107.1"/>
    </source>
</evidence>